<comment type="caution">
    <text evidence="3">The sequence shown here is derived from an EMBL/GenBank/DDBJ whole genome shotgun (WGS) entry which is preliminary data.</text>
</comment>
<dbReference type="EMBL" id="BJYK01000005">
    <property type="protein sequence ID" value="GEN80165.1"/>
    <property type="molecule type" value="Genomic_DNA"/>
</dbReference>
<feature type="transmembrane region" description="Helical" evidence="1">
    <location>
        <begin position="21"/>
        <end position="43"/>
    </location>
</feature>
<feature type="transmembrane region" description="Helical" evidence="1">
    <location>
        <begin position="99"/>
        <end position="117"/>
    </location>
</feature>
<sequence length="261" mass="26727">MSTRASVADVRGRPAFQRGARLGYAANGVLNLAIGWLALQVAWGAGSEEASATGALRTLAGTPVGGFLLWVLLVGFALLGLWQLTTALLGGRTGERLKAAGKGVVYLALAVAAYGVVDQGGSGSSGSGGSSEAGWTADLMAQPLGRLLVAAVGAGVIAVGAYHVHKGWTRTFLRDLREHPGPWVVRAGRLGYVARGVAFGVVGGLFVAAAATADPDRAQGLDGALQTLRDAPFGQWLLTIVALGFVAYGVYSFVRARVGRV</sequence>
<dbReference type="InterPro" id="IPR009597">
    <property type="entry name" value="DUF1206"/>
</dbReference>
<feature type="transmembrane region" description="Helical" evidence="1">
    <location>
        <begin position="192"/>
        <end position="213"/>
    </location>
</feature>
<dbReference type="Proteomes" id="UP000321484">
    <property type="component" value="Unassembled WGS sequence"/>
</dbReference>
<evidence type="ECO:0000313" key="4">
    <source>
        <dbReference type="Proteomes" id="UP000321484"/>
    </source>
</evidence>
<protein>
    <submittedName>
        <fullName evidence="3">Membrane protein</fullName>
    </submittedName>
</protein>
<name>A0A511YY82_9CELL</name>
<gene>
    <name evidence="3" type="ORF">AFE02nite_18990</name>
</gene>
<evidence type="ECO:0000313" key="3">
    <source>
        <dbReference type="EMBL" id="GEN80165.1"/>
    </source>
</evidence>
<evidence type="ECO:0000256" key="1">
    <source>
        <dbReference type="SAM" id="Phobius"/>
    </source>
</evidence>
<reference evidence="3 4" key="1">
    <citation type="submission" date="2019-07" db="EMBL/GenBank/DDBJ databases">
        <title>Whole genome shotgun sequence of Actinotalea fermentans NBRC 105374.</title>
        <authorList>
            <person name="Hosoyama A."/>
            <person name="Uohara A."/>
            <person name="Ohji S."/>
            <person name="Ichikawa N."/>
        </authorList>
    </citation>
    <scope>NUCLEOTIDE SEQUENCE [LARGE SCALE GENOMIC DNA]</scope>
    <source>
        <strain evidence="3 4">NBRC 105374</strain>
    </source>
</reference>
<organism evidence="3 4">
    <name type="scientific">Actinotalea fermentans</name>
    <dbReference type="NCBI Taxonomy" id="43671"/>
    <lineage>
        <taxon>Bacteria</taxon>
        <taxon>Bacillati</taxon>
        <taxon>Actinomycetota</taxon>
        <taxon>Actinomycetes</taxon>
        <taxon>Micrococcales</taxon>
        <taxon>Cellulomonadaceae</taxon>
        <taxon>Actinotalea</taxon>
    </lineage>
</organism>
<dbReference type="OrthoDB" id="4552598at2"/>
<keyword evidence="1" id="KW-0812">Transmembrane</keyword>
<dbReference type="AlphaFoldDB" id="A0A511YY82"/>
<dbReference type="Pfam" id="PF06724">
    <property type="entry name" value="DUF1206"/>
    <property type="match status" value="3"/>
</dbReference>
<feature type="transmembrane region" description="Helical" evidence="1">
    <location>
        <begin position="144"/>
        <end position="164"/>
    </location>
</feature>
<keyword evidence="4" id="KW-1185">Reference proteome</keyword>
<accession>A0A511YY82</accession>
<feature type="transmembrane region" description="Helical" evidence="1">
    <location>
        <begin position="63"/>
        <end position="87"/>
    </location>
</feature>
<feature type="domain" description="DUF1206" evidence="2">
    <location>
        <begin position="98"/>
        <end position="170"/>
    </location>
</feature>
<feature type="domain" description="DUF1206" evidence="2">
    <location>
        <begin position="22"/>
        <end position="88"/>
    </location>
</feature>
<proteinExistence type="predicted"/>
<keyword evidence="1" id="KW-1133">Transmembrane helix</keyword>
<feature type="transmembrane region" description="Helical" evidence="1">
    <location>
        <begin position="233"/>
        <end position="254"/>
    </location>
</feature>
<feature type="domain" description="DUF1206" evidence="2">
    <location>
        <begin position="190"/>
        <end position="258"/>
    </location>
</feature>
<keyword evidence="1" id="KW-0472">Membrane</keyword>
<dbReference type="RefSeq" id="WP_034249043.1">
    <property type="nucleotide sequence ID" value="NZ_BJYK01000005.1"/>
</dbReference>
<evidence type="ECO:0000259" key="2">
    <source>
        <dbReference type="Pfam" id="PF06724"/>
    </source>
</evidence>